<accession>A0A0N1FC37</accession>
<reference evidence="2 3" key="1">
    <citation type="submission" date="2015-07" db="EMBL/GenBank/DDBJ databases">
        <title>Whole genome sequencing of Bosea vaviloviae isolated from cave pool.</title>
        <authorList>
            <person name="Tan N.E.H."/>
            <person name="Lee Y.P."/>
            <person name="Gan H.M."/>
            <person name="Barton H."/>
            <person name="Savka M.A."/>
        </authorList>
    </citation>
    <scope>NUCLEOTIDE SEQUENCE [LARGE SCALE GENOMIC DNA]</scope>
    <source>
        <strain evidence="2 3">SD260</strain>
    </source>
</reference>
<evidence type="ECO:0000313" key="3">
    <source>
        <dbReference type="Proteomes" id="UP000037822"/>
    </source>
</evidence>
<dbReference type="Proteomes" id="UP000037822">
    <property type="component" value="Unassembled WGS sequence"/>
</dbReference>
<dbReference type="PATRIC" id="fig|1526658.3.peg.930"/>
<dbReference type="AlphaFoldDB" id="A0A0N1FC37"/>
<comment type="caution">
    <text evidence="2">The sequence shown here is derived from an EMBL/GenBank/DDBJ whole genome shotgun (WGS) entry which is preliminary data.</text>
</comment>
<dbReference type="GO" id="GO:0035438">
    <property type="term" value="F:cyclic-di-GMP binding"/>
    <property type="evidence" value="ECO:0007669"/>
    <property type="project" value="InterPro"/>
</dbReference>
<organism evidence="2 3">
    <name type="scientific">Bosea vaviloviae</name>
    <dbReference type="NCBI Taxonomy" id="1526658"/>
    <lineage>
        <taxon>Bacteria</taxon>
        <taxon>Pseudomonadati</taxon>
        <taxon>Pseudomonadota</taxon>
        <taxon>Alphaproteobacteria</taxon>
        <taxon>Hyphomicrobiales</taxon>
        <taxon>Boseaceae</taxon>
        <taxon>Bosea</taxon>
    </lineage>
</organism>
<evidence type="ECO:0000259" key="1">
    <source>
        <dbReference type="Pfam" id="PF07238"/>
    </source>
</evidence>
<feature type="domain" description="PilZ" evidence="1">
    <location>
        <begin position="16"/>
        <end position="91"/>
    </location>
</feature>
<dbReference type="OrthoDB" id="9798164at2"/>
<dbReference type="EMBL" id="LGSZ01000078">
    <property type="protein sequence ID" value="KPH75536.1"/>
    <property type="molecule type" value="Genomic_DNA"/>
</dbReference>
<proteinExistence type="predicted"/>
<dbReference type="SUPFAM" id="SSF141371">
    <property type="entry name" value="PilZ domain-like"/>
    <property type="match status" value="2"/>
</dbReference>
<keyword evidence="3" id="KW-1185">Reference proteome</keyword>
<dbReference type="Gene3D" id="2.40.10.220">
    <property type="entry name" value="predicted glycosyltransferase like domains"/>
    <property type="match status" value="1"/>
</dbReference>
<sequence>MLSALQPPRTAARTVERRRHHRMKVVLLGRYMLPNRMEYPCQTIDISPGGLHVAAPARANPGDRVIVYLEHLGRIEGTCVRTTMEGFAMTITATSRKREKFTAQLTWLANREELGLPEDRRHERITPRNPRAVVTMDDGTEHVVRIIDISLSGAAFTTDLDLPMNTPIRIGSTAAKIVRRFDGGFAAEFRFPLSADLLDDKLEL</sequence>
<feature type="domain" description="PilZ" evidence="1">
    <location>
        <begin position="119"/>
        <end position="194"/>
    </location>
</feature>
<evidence type="ECO:0000313" key="2">
    <source>
        <dbReference type="EMBL" id="KPH75536.1"/>
    </source>
</evidence>
<dbReference type="Pfam" id="PF07238">
    <property type="entry name" value="PilZ"/>
    <property type="match status" value="2"/>
</dbReference>
<dbReference type="RefSeq" id="WP_054211676.1">
    <property type="nucleotide sequence ID" value="NZ_LGSZ01000078.1"/>
</dbReference>
<dbReference type="InterPro" id="IPR009875">
    <property type="entry name" value="PilZ_domain"/>
</dbReference>
<name>A0A0N1FC37_9HYPH</name>
<gene>
    <name evidence="2" type="ORF">AE618_24515</name>
</gene>
<protein>
    <submittedName>
        <fullName evidence="2">Pilus assembly protein PilZ</fullName>
    </submittedName>
</protein>